<dbReference type="AlphaFoldDB" id="A0A316JD00"/>
<evidence type="ECO:0000256" key="8">
    <source>
        <dbReference type="SAM" id="MobiDB-lite"/>
    </source>
</evidence>
<dbReference type="Proteomes" id="UP000245865">
    <property type="component" value="Unassembled WGS sequence"/>
</dbReference>
<dbReference type="Gene3D" id="6.20.50.140">
    <property type="match status" value="1"/>
</dbReference>
<dbReference type="Gene3D" id="2.40.30.170">
    <property type="match status" value="1"/>
</dbReference>
<evidence type="ECO:0000256" key="2">
    <source>
        <dbReference type="ARBA" id="ARBA00009477"/>
    </source>
</evidence>
<dbReference type="NCBIfam" id="NF008606">
    <property type="entry name" value="PRK11578.1"/>
    <property type="match status" value="1"/>
</dbReference>
<dbReference type="PANTHER" id="PTHR30469">
    <property type="entry name" value="MULTIDRUG RESISTANCE PROTEIN MDTA"/>
    <property type="match status" value="1"/>
</dbReference>
<dbReference type="OrthoDB" id="9791520at2"/>
<dbReference type="EMBL" id="QGDB01000006">
    <property type="protein sequence ID" value="PWL16913.1"/>
    <property type="molecule type" value="Genomic_DNA"/>
</dbReference>
<dbReference type="Gene3D" id="2.40.50.100">
    <property type="match status" value="1"/>
</dbReference>
<keyword evidence="7 9" id="KW-0472">Membrane</keyword>
<evidence type="ECO:0000256" key="6">
    <source>
        <dbReference type="ARBA" id="ARBA00023054"/>
    </source>
</evidence>
<keyword evidence="9" id="KW-0812">Transmembrane</keyword>
<evidence type="ECO:0000313" key="14">
    <source>
        <dbReference type="EMBL" id="PWL16913.1"/>
    </source>
</evidence>
<dbReference type="Pfam" id="PF25944">
    <property type="entry name" value="Beta-barrel_RND"/>
    <property type="match status" value="1"/>
</dbReference>
<evidence type="ECO:0000259" key="10">
    <source>
        <dbReference type="Pfam" id="PF25876"/>
    </source>
</evidence>
<dbReference type="Gene3D" id="6.10.140.1990">
    <property type="match status" value="1"/>
</dbReference>
<dbReference type="Pfam" id="PF25917">
    <property type="entry name" value="BSH_RND"/>
    <property type="match status" value="1"/>
</dbReference>
<feature type="compositionally biased region" description="Basic residues" evidence="8">
    <location>
        <begin position="403"/>
        <end position="412"/>
    </location>
</feature>
<feature type="domain" description="Multidrug resistance protein MdtA-like beta-barrel" evidence="12">
    <location>
        <begin position="245"/>
        <end position="319"/>
    </location>
</feature>
<feature type="domain" description="Multidrug resistance protein MdtA-like alpha-helical hairpin" evidence="10">
    <location>
        <begin position="129"/>
        <end position="206"/>
    </location>
</feature>
<dbReference type="SUPFAM" id="SSF111369">
    <property type="entry name" value="HlyD-like secretion proteins"/>
    <property type="match status" value="1"/>
</dbReference>
<dbReference type="GO" id="GO:1990281">
    <property type="term" value="C:efflux pump complex"/>
    <property type="evidence" value="ECO:0007669"/>
    <property type="project" value="TreeGrafter"/>
</dbReference>
<feature type="region of interest" description="Disordered" evidence="8">
    <location>
        <begin position="390"/>
        <end position="412"/>
    </location>
</feature>
<dbReference type="GO" id="GO:0015562">
    <property type="term" value="F:efflux transmembrane transporter activity"/>
    <property type="evidence" value="ECO:0007669"/>
    <property type="project" value="TreeGrafter"/>
</dbReference>
<feature type="domain" description="Multidrug resistance protein MdtA-like barrel-sandwich hybrid" evidence="11">
    <location>
        <begin position="82"/>
        <end position="238"/>
    </location>
</feature>
<evidence type="ECO:0000313" key="15">
    <source>
        <dbReference type="Proteomes" id="UP000245865"/>
    </source>
</evidence>
<comment type="subcellular location">
    <subcellularLocation>
        <location evidence="1">Cell membrane</location>
    </subcellularLocation>
</comment>
<evidence type="ECO:0000256" key="3">
    <source>
        <dbReference type="ARBA" id="ARBA00022448"/>
    </source>
</evidence>
<feature type="transmembrane region" description="Helical" evidence="9">
    <location>
        <begin position="28"/>
        <end position="46"/>
    </location>
</feature>
<dbReference type="GO" id="GO:1990961">
    <property type="term" value="P:xenobiotic detoxification by transmembrane export across the plasma membrane"/>
    <property type="evidence" value="ECO:0007669"/>
    <property type="project" value="InterPro"/>
</dbReference>
<name>A0A316JD00_9HYPH</name>
<dbReference type="InterPro" id="IPR058625">
    <property type="entry name" value="MdtA-like_BSH"/>
</dbReference>
<sequence length="412" mass="44540">MLKSTDSSKAEQQAVSSQKRLRRKQRSWWFWALALVVVLCAGWYFLSAREAGGEKNTYLTEAVTHGNIENTVTAVGTLSALRSVNVGAQVSGQLKSLLVEVGDQVRQGQLLAEIDPSPFEKKIEIASAQLDNLEAQLLSKKAQLTLKETTAARQHSLLATRNTSKSTTDQADAELAMASADVKALAAQVRQQEAQLASNRVDLGYTKINSPMDGTVVDQSAKEGETLNSVQTAPTVVTVADLTMMTVEAQVSEADISNLKPGMPAYFTLLGQPDKRFTGTLRQIKPTPETTNNVVLYYALFDVPNPTGELMINMSAQVYFILDQAEDVLLIPVSALSDSRNADGKKQTTVQVVDKNGAVTRRPVEIGVRNRVQAEVKSGLEEGDQVVVTSASNTAGATGGGNRMRRTSPRLF</sequence>
<gene>
    <name evidence="14" type="ORF">DKP76_15585</name>
</gene>
<evidence type="ECO:0000259" key="13">
    <source>
        <dbReference type="Pfam" id="PF25967"/>
    </source>
</evidence>
<evidence type="ECO:0000256" key="7">
    <source>
        <dbReference type="ARBA" id="ARBA00023136"/>
    </source>
</evidence>
<accession>A0A316JD00</accession>
<comment type="caution">
    <text evidence="14">The sequence shown here is derived from an EMBL/GenBank/DDBJ whole genome shotgun (WGS) entry which is preliminary data.</text>
</comment>
<keyword evidence="5" id="KW-0997">Cell inner membrane</keyword>
<dbReference type="PANTHER" id="PTHR30469:SF33">
    <property type="entry name" value="SLR1207 PROTEIN"/>
    <property type="match status" value="1"/>
</dbReference>
<dbReference type="GO" id="GO:1990195">
    <property type="term" value="C:macrolide transmembrane transporter complex"/>
    <property type="evidence" value="ECO:0007669"/>
    <property type="project" value="InterPro"/>
</dbReference>
<dbReference type="InterPro" id="IPR030190">
    <property type="entry name" value="MacA_alpha-hairpin_sf"/>
</dbReference>
<evidence type="ECO:0000259" key="11">
    <source>
        <dbReference type="Pfam" id="PF25917"/>
    </source>
</evidence>
<keyword evidence="4" id="KW-1003">Cell membrane</keyword>
<organism evidence="14 15">
    <name type="scientific">Falsochrobactrum shanghaiense</name>
    <dbReference type="NCBI Taxonomy" id="2201899"/>
    <lineage>
        <taxon>Bacteria</taxon>
        <taxon>Pseudomonadati</taxon>
        <taxon>Pseudomonadota</taxon>
        <taxon>Alphaproteobacteria</taxon>
        <taxon>Hyphomicrobiales</taxon>
        <taxon>Brucellaceae</taxon>
        <taxon>Falsochrobactrum</taxon>
    </lineage>
</organism>
<keyword evidence="9" id="KW-1133">Transmembrane helix</keyword>
<dbReference type="NCBIfam" id="TIGR01730">
    <property type="entry name" value="RND_mfp"/>
    <property type="match status" value="1"/>
</dbReference>
<dbReference type="InterPro" id="IPR058627">
    <property type="entry name" value="MdtA-like_C"/>
</dbReference>
<evidence type="ECO:0000259" key="12">
    <source>
        <dbReference type="Pfam" id="PF25944"/>
    </source>
</evidence>
<keyword evidence="6" id="KW-0175">Coiled coil</keyword>
<evidence type="ECO:0000256" key="4">
    <source>
        <dbReference type="ARBA" id="ARBA00022475"/>
    </source>
</evidence>
<dbReference type="GO" id="GO:0019898">
    <property type="term" value="C:extrinsic component of membrane"/>
    <property type="evidence" value="ECO:0007669"/>
    <property type="project" value="InterPro"/>
</dbReference>
<dbReference type="Pfam" id="PF25967">
    <property type="entry name" value="RND-MFP_C"/>
    <property type="match status" value="1"/>
</dbReference>
<protein>
    <submittedName>
        <fullName evidence="14">Macrolide transporter subunit MacA</fullName>
    </submittedName>
</protein>
<dbReference type="InterPro" id="IPR006143">
    <property type="entry name" value="RND_pump_MFP"/>
</dbReference>
<feature type="domain" description="Multidrug resistance protein MdtA-like C-terminal permuted SH3" evidence="13">
    <location>
        <begin position="327"/>
        <end position="389"/>
    </location>
</feature>
<dbReference type="RefSeq" id="WP_109707715.1">
    <property type="nucleotide sequence ID" value="NZ_QGDB01000006.1"/>
</dbReference>
<keyword evidence="3" id="KW-0813">Transport</keyword>
<dbReference type="GO" id="GO:0030313">
    <property type="term" value="C:cell envelope"/>
    <property type="evidence" value="ECO:0007669"/>
    <property type="project" value="UniProtKB-SubCell"/>
</dbReference>
<dbReference type="InterPro" id="IPR058626">
    <property type="entry name" value="MdtA-like_b-barrel"/>
</dbReference>
<dbReference type="InterPro" id="IPR058623">
    <property type="entry name" value="MacA"/>
</dbReference>
<evidence type="ECO:0000256" key="5">
    <source>
        <dbReference type="ARBA" id="ARBA00022519"/>
    </source>
</evidence>
<proteinExistence type="inferred from homology"/>
<dbReference type="InterPro" id="IPR058624">
    <property type="entry name" value="MdtA-like_HH"/>
</dbReference>
<evidence type="ECO:0000256" key="1">
    <source>
        <dbReference type="ARBA" id="ARBA00004236"/>
    </source>
</evidence>
<reference evidence="14 15" key="1">
    <citation type="submission" date="2018-05" db="EMBL/GenBank/DDBJ databases">
        <title>Comparative genomic sequence analysis between strain HN4 and CCM 8460T (Falsochrobactrum ovis) will provide more evidence to prove that HN4 is a new species of Falsochrobactrum.</title>
        <authorList>
            <person name="Lyu W."/>
            <person name="Sun L."/>
            <person name="Yao L."/>
        </authorList>
    </citation>
    <scope>NUCLEOTIDE SEQUENCE [LARGE SCALE GENOMIC DNA]</scope>
    <source>
        <strain evidence="14 15">HN4</strain>
    </source>
</reference>
<evidence type="ECO:0000256" key="9">
    <source>
        <dbReference type="SAM" id="Phobius"/>
    </source>
</evidence>
<dbReference type="Pfam" id="PF25876">
    <property type="entry name" value="HH_MFP_RND"/>
    <property type="match status" value="1"/>
</dbReference>
<keyword evidence="15" id="KW-1185">Reference proteome</keyword>
<comment type="similarity">
    <text evidence="2">Belongs to the membrane fusion protein (MFP) (TC 8.A.1) family.</text>
</comment>